<dbReference type="Proteomes" id="UP000245870">
    <property type="component" value="Unassembled WGS sequence"/>
</dbReference>
<proteinExistence type="predicted"/>
<keyword evidence="1" id="KW-0472">Membrane</keyword>
<gene>
    <name evidence="2" type="ORF">C7379_1185</name>
</gene>
<sequence length="50" mass="5837">MISYKKSYIRSILFILMQVVCSYIVATHLNCYQIQCNPFSFTDLTPIVVM</sequence>
<comment type="caution">
    <text evidence="2">The sequence shown here is derived from an EMBL/GenBank/DDBJ whole genome shotgun (WGS) entry which is preliminary data.</text>
</comment>
<accession>A0A2U0U1H3</accession>
<protein>
    <submittedName>
        <fullName evidence="2">Uncharacterized protein</fullName>
    </submittedName>
</protein>
<dbReference type="EMBL" id="QENY01000018">
    <property type="protein sequence ID" value="PVX50123.1"/>
    <property type="molecule type" value="Genomic_DNA"/>
</dbReference>
<evidence type="ECO:0000313" key="3">
    <source>
        <dbReference type="Proteomes" id="UP000245870"/>
    </source>
</evidence>
<evidence type="ECO:0000313" key="2">
    <source>
        <dbReference type="EMBL" id="PVX50123.1"/>
    </source>
</evidence>
<keyword evidence="1" id="KW-0812">Transmembrane</keyword>
<feature type="transmembrane region" description="Helical" evidence="1">
    <location>
        <begin position="12"/>
        <end position="29"/>
    </location>
</feature>
<evidence type="ECO:0000256" key="1">
    <source>
        <dbReference type="SAM" id="Phobius"/>
    </source>
</evidence>
<keyword evidence="3" id="KW-1185">Reference proteome</keyword>
<dbReference type="AlphaFoldDB" id="A0A2U0U1H3"/>
<organism evidence="2 3">
    <name type="scientific">Hallella colorans</name>
    <dbReference type="NCBI Taxonomy" id="1703337"/>
    <lineage>
        <taxon>Bacteria</taxon>
        <taxon>Pseudomonadati</taxon>
        <taxon>Bacteroidota</taxon>
        <taxon>Bacteroidia</taxon>
        <taxon>Bacteroidales</taxon>
        <taxon>Prevotellaceae</taxon>
        <taxon>Hallella</taxon>
    </lineage>
</organism>
<reference evidence="2 3" key="1">
    <citation type="submission" date="2018-05" db="EMBL/GenBank/DDBJ databases">
        <title>Genomic Encyclopedia of Type Strains, Phase IV (KMG-IV): sequencing the most valuable type-strain genomes for metagenomic binning, comparative biology and taxonomic classification.</title>
        <authorList>
            <person name="Goeker M."/>
        </authorList>
    </citation>
    <scope>NUCLEOTIDE SEQUENCE [LARGE SCALE GENOMIC DNA]</scope>
    <source>
        <strain evidence="2 3">DSM 100333</strain>
    </source>
</reference>
<keyword evidence="1" id="KW-1133">Transmembrane helix</keyword>
<name>A0A2U0U1H3_9BACT</name>